<proteinExistence type="predicted"/>
<dbReference type="InterPro" id="IPR029068">
    <property type="entry name" value="Glyas_Bleomycin-R_OHBP_Dase"/>
</dbReference>
<dbReference type="Pfam" id="PF00903">
    <property type="entry name" value="Glyoxalase"/>
    <property type="match status" value="1"/>
</dbReference>
<dbReference type="InterPro" id="IPR037523">
    <property type="entry name" value="VOC_core"/>
</dbReference>
<protein>
    <recommendedName>
        <fullName evidence="1">VOC domain-containing protein</fullName>
    </recommendedName>
</protein>
<dbReference type="RefSeq" id="WP_086274275.1">
    <property type="nucleotide sequence ID" value="NZ_NGKU01000001.1"/>
</dbReference>
<dbReference type="PANTHER" id="PTHR36437:SF2">
    <property type="entry name" value="GLYOXALASE_BLEOMYCIN RESISTANCE PROTEIN_DIOXYGENASE"/>
    <property type="match status" value="1"/>
</dbReference>
<dbReference type="PANTHER" id="PTHR36437">
    <property type="entry name" value="GLYOXALASE/BLEOMYCIN RESISTANCE PROTEIN/DIOXYGENASE"/>
    <property type="match status" value="1"/>
</dbReference>
<gene>
    <name evidence="2" type="ORF">A5886_001377</name>
</gene>
<organism evidence="2 3">
    <name type="scientific">Candidatus Enterococcus testudinis</name>
    <dbReference type="NCBI Taxonomy" id="1834191"/>
    <lineage>
        <taxon>Bacteria</taxon>
        <taxon>Bacillati</taxon>
        <taxon>Bacillota</taxon>
        <taxon>Bacilli</taxon>
        <taxon>Lactobacillales</taxon>
        <taxon>Enterococcaceae</taxon>
        <taxon>Enterococcus</taxon>
    </lineage>
</organism>
<dbReference type="Gene3D" id="3.10.180.10">
    <property type="entry name" value="2,3-Dihydroxybiphenyl 1,2-Dioxygenase, domain 1"/>
    <property type="match status" value="1"/>
</dbReference>
<reference evidence="2 3" key="1">
    <citation type="submission" date="2017-05" db="EMBL/GenBank/DDBJ databases">
        <title>The Genome Sequence of Enterococcus sp. 8G7_MSG3316.</title>
        <authorList>
            <consortium name="The Broad Institute Genomics Platform"/>
            <consortium name="The Broad Institute Genomic Center for Infectious Diseases"/>
            <person name="Earl A."/>
            <person name="Manson A."/>
            <person name="Schwartman J."/>
            <person name="Gilmore M."/>
            <person name="Abouelleil A."/>
            <person name="Cao P."/>
            <person name="Chapman S."/>
            <person name="Cusick C."/>
            <person name="Shea T."/>
            <person name="Young S."/>
            <person name="Neafsey D."/>
            <person name="Nusbaum C."/>
            <person name="Birren B."/>
        </authorList>
    </citation>
    <scope>NUCLEOTIDE SEQUENCE [LARGE SCALE GENOMIC DNA]</scope>
    <source>
        <strain evidence="2 3">8G7_MSG3316</strain>
    </source>
</reference>
<sequence>MFSNKMQVMIYVADVPAAVAFWQSFGFVIIDQQSVDGTSVVEIAPSAQADTRFVIYDRTFIESHSPEVALNAPSIMFFSEDITGLYKQMLEANVEVGDLIQMEEMMVFNFADPDGNYYAVSGK</sequence>
<evidence type="ECO:0000313" key="3">
    <source>
        <dbReference type="Proteomes" id="UP000195043"/>
    </source>
</evidence>
<feature type="domain" description="VOC" evidence="1">
    <location>
        <begin position="4"/>
        <end position="123"/>
    </location>
</feature>
<keyword evidence="3" id="KW-1185">Reference proteome</keyword>
<dbReference type="Proteomes" id="UP000195043">
    <property type="component" value="Unassembled WGS sequence"/>
</dbReference>
<evidence type="ECO:0000259" key="1">
    <source>
        <dbReference type="PROSITE" id="PS51819"/>
    </source>
</evidence>
<accession>A0A242A5X9</accession>
<dbReference type="EMBL" id="NGKU01000001">
    <property type="protein sequence ID" value="OTN76300.1"/>
    <property type="molecule type" value="Genomic_DNA"/>
</dbReference>
<comment type="caution">
    <text evidence="2">The sequence shown here is derived from an EMBL/GenBank/DDBJ whole genome shotgun (WGS) entry which is preliminary data.</text>
</comment>
<dbReference type="InterPro" id="IPR004360">
    <property type="entry name" value="Glyas_Fos-R_dOase_dom"/>
</dbReference>
<dbReference type="SUPFAM" id="SSF54593">
    <property type="entry name" value="Glyoxalase/Bleomycin resistance protein/Dihydroxybiphenyl dioxygenase"/>
    <property type="match status" value="1"/>
</dbReference>
<dbReference type="AlphaFoldDB" id="A0A242A5X9"/>
<evidence type="ECO:0000313" key="2">
    <source>
        <dbReference type="EMBL" id="OTN76300.1"/>
    </source>
</evidence>
<dbReference type="OrthoDB" id="9803079at2"/>
<name>A0A242A5X9_9ENTE</name>
<dbReference type="STRING" id="1834191.A5886_001377"/>
<dbReference type="PROSITE" id="PS51819">
    <property type="entry name" value="VOC"/>
    <property type="match status" value="1"/>
</dbReference>